<organism evidence="9 10">
    <name type="scientific">Bacteroides nordii</name>
    <dbReference type="NCBI Taxonomy" id="291645"/>
    <lineage>
        <taxon>Bacteria</taxon>
        <taxon>Pseudomonadati</taxon>
        <taxon>Bacteroidota</taxon>
        <taxon>Bacteroidia</taxon>
        <taxon>Bacteroidales</taxon>
        <taxon>Bacteroidaceae</taxon>
        <taxon>Bacteroides</taxon>
    </lineage>
</organism>
<evidence type="ECO:0000259" key="7">
    <source>
        <dbReference type="Pfam" id="PF07980"/>
    </source>
</evidence>
<dbReference type="PROSITE" id="PS51257">
    <property type="entry name" value="PROKAR_LIPOPROTEIN"/>
    <property type="match status" value="1"/>
</dbReference>
<evidence type="ECO:0000256" key="4">
    <source>
        <dbReference type="ARBA" id="ARBA00023136"/>
    </source>
</evidence>
<comment type="similarity">
    <text evidence="2">Belongs to the SusD family.</text>
</comment>
<evidence type="ECO:0000313" key="10">
    <source>
        <dbReference type="Proteomes" id="UP000284379"/>
    </source>
</evidence>
<dbReference type="SUPFAM" id="SSF48452">
    <property type="entry name" value="TPR-like"/>
    <property type="match status" value="1"/>
</dbReference>
<comment type="caution">
    <text evidence="9">The sequence shown here is derived from an EMBL/GenBank/DDBJ whole genome shotgun (WGS) entry which is preliminary data.</text>
</comment>
<keyword evidence="4" id="KW-0472">Membrane</keyword>
<dbReference type="RefSeq" id="WP_122201932.1">
    <property type="nucleotide sequence ID" value="NZ_CABJFV010000014.1"/>
</dbReference>
<dbReference type="Pfam" id="PF07980">
    <property type="entry name" value="SusD_RagB"/>
    <property type="match status" value="1"/>
</dbReference>
<dbReference type="InterPro" id="IPR033985">
    <property type="entry name" value="SusD-like_N"/>
</dbReference>
<feature type="domain" description="RagB/SusD" evidence="7">
    <location>
        <begin position="373"/>
        <end position="491"/>
    </location>
</feature>
<gene>
    <name evidence="9" type="ORF">DW888_15590</name>
</gene>
<evidence type="ECO:0000313" key="9">
    <source>
        <dbReference type="EMBL" id="RHB33760.1"/>
    </source>
</evidence>
<protein>
    <submittedName>
        <fullName evidence="9">RagB/SusD family nutrient uptake outer membrane protein</fullName>
    </submittedName>
</protein>
<dbReference type="Pfam" id="PF14322">
    <property type="entry name" value="SusD-like_3"/>
    <property type="match status" value="1"/>
</dbReference>
<accession>A0A413VJJ0</accession>
<dbReference type="AlphaFoldDB" id="A0A413VJJ0"/>
<name>A0A413VJJ0_9BACE</name>
<dbReference type="GO" id="GO:0009279">
    <property type="term" value="C:cell outer membrane"/>
    <property type="evidence" value="ECO:0007669"/>
    <property type="project" value="UniProtKB-SubCell"/>
</dbReference>
<keyword evidence="5" id="KW-0998">Cell outer membrane</keyword>
<reference evidence="9 10" key="1">
    <citation type="submission" date="2018-08" db="EMBL/GenBank/DDBJ databases">
        <title>A genome reference for cultivated species of the human gut microbiota.</title>
        <authorList>
            <person name="Zou Y."/>
            <person name="Xue W."/>
            <person name="Luo G."/>
        </authorList>
    </citation>
    <scope>NUCLEOTIDE SEQUENCE [LARGE SCALE GENOMIC DNA]</scope>
    <source>
        <strain evidence="9 10">AM40-30BH</strain>
    </source>
</reference>
<evidence type="ECO:0000256" key="2">
    <source>
        <dbReference type="ARBA" id="ARBA00006275"/>
    </source>
</evidence>
<evidence type="ECO:0000256" key="1">
    <source>
        <dbReference type="ARBA" id="ARBA00004442"/>
    </source>
</evidence>
<feature type="domain" description="SusD-like N-terminal" evidence="8">
    <location>
        <begin position="99"/>
        <end position="221"/>
    </location>
</feature>
<dbReference type="InterPro" id="IPR012944">
    <property type="entry name" value="SusD_RagB_dom"/>
</dbReference>
<feature type="signal peptide" evidence="6">
    <location>
        <begin position="1"/>
        <end position="20"/>
    </location>
</feature>
<dbReference type="InterPro" id="IPR011990">
    <property type="entry name" value="TPR-like_helical_dom_sf"/>
</dbReference>
<feature type="chain" id="PRO_5019434291" evidence="6">
    <location>
        <begin position="21"/>
        <end position="527"/>
    </location>
</feature>
<evidence type="ECO:0000256" key="3">
    <source>
        <dbReference type="ARBA" id="ARBA00022729"/>
    </source>
</evidence>
<dbReference type="EMBL" id="QSGO01000014">
    <property type="protein sequence ID" value="RHB33760.1"/>
    <property type="molecule type" value="Genomic_DNA"/>
</dbReference>
<dbReference type="Gene3D" id="1.25.40.390">
    <property type="match status" value="1"/>
</dbReference>
<keyword evidence="3 6" id="KW-0732">Signal</keyword>
<evidence type="ECO:0000256" key="5">
    <source>
        <dbReference type="ARBA" id="ARBA00023237"/>
    </source>
</evidence>
<sequence length="527" mass="59923">MKIKYYTLLTIIFLSTFCSCSDNLNTNPTDQISGNVIFKDVEGGMVAMNGVYRMMYSSGWAGDNSTHAFGYMSTMLVSGVMGDDMIVSSSVKGWFSMDYNLQERNFYSSTLYRPYSEWNFYYTLISNLNYIIAHENDLYGLPADKANLFGQAYALRAMCYFHLIQLYQQTYKGHEQSLGVPVYTTPTTSSTPGKPRGTVENVYMQINNDIEYGIELLKQAEDGGITQKHKSHIDYYIANGIKSRIALVQERWQDAVDAAVLALKKPDLKTANASELVGGFNDINMSSVLWGAEIQKSDQIGAYASFFCHMDAMAGMHGSYDRKCISAWLYKQMGLQDLRRVNWWKGSIAPALESTQGAQKSYCTMKFRFSDYSSYLGDNIYMRAEELLLTEAEALCHLKKYKEARSIMETFGTIREKSYVRNRLDKVIDDNSLTLDVYGTGTTPEIKTLLDEILLQRRIELWGETGRLFDILRLKTGYYRGYEGSNHVVKLNDDTRLPDYKGFILTIPQTEFDGNINMDPIADQNPL</sequence>
<evidence type="ECO:0000256" key="6">
    <source>
        <dbReference type="SAM" id="SignalP"/>
    </source>
</evidence>
<dbReference type="Proteomes" id="UP000284379">
    <property type="component" value="Unassembled WGS sequence"/>
</dbReference>
<proteinExistence type="inferred from homology"/>
<comment type="subcellular location">
    <subcellularLocation>
        <location evidence="1">Cell outer membrane</location>
    </subcellularLocation>
</comment>
<evidence type="ECO:0000259" key="8">
    <source>
        <dbReference type="Pfam" id="PF14322"/>
    </source>
</evidence>